<comment type="caution">
    <text evidence="5">The sequence shown here is derived from an EMBL/GenBank/DDBJ whole genome shotgun (WGS) entry which is preliminary data.</text>
</comment>
<dbReference type="Pfam" id="PF00535">
    <property type="entry name" value="Glycos_transf_2"/>
    <property type="match status" value="1"/>
</dbReference>
<evidence type="ECO:0000256" key="1">
    <source>
        <dbReference type="ARBA" id="ARBA00006739"/>
    </source>
</evidence>
<dbReference type="CDD" id="cd06442">
    <property type="entry name" value="DPM1_like"/>
    <property type="match status" value="1"/>
</dbReference>
<dbReference type="EC" id="2.4.1.83" evidence="5"/>
<proteinExistence type="inferred from homology"/>
<reference evidence="5 6" key="1">
    <citation type="submission" date="2020-07" db="EMBL/GenBank/DDBJ databases">
        <title>Sequencing the genomes of 1000 actinobacteria strains.</title>
        <authorList>
            <person name="Klenk H.-P."/>
        </authorList>
    </citation>
    <scope>NUCLEOTIDE SEQUENCE [LARGE SCALE GENOMIC DNA]</scope>
    <source>
        <strain evidence="5 6">DSM 23141</strain>
    </source>
</reference>
<dbReference type="EMBL" id="JACBZY010000001">
    <property type="protein sequence ID" value="NYG97889.1"/>
    <property type="molecule type" value="Genomic_DNA"/>
</dbReference>
<dbReference type="InterPro" id="IPR039528">
    <property type="entry name" value="DPM1-like"/>
</dbReference>
<protein>
    <submittedName>
        <fullName evidence="5">Dolichol-phosphate mannosyltransferase</fullName>
        <ecNumber evidence="5">2.4.1.83</ecNumber>
    </submittedName>
</protein>
<evidence type="ECO:0000313" key="5">
    <source>
        <dbReference type="EMBL" id="NYG97889.1"/>
    </source>
</evidence>
<dbReference type="PANTHER" id="PTHR43398">
    <property type="entry name" value="DOLICHOL-PHOSPHATE MANNOSYLTRANSFERASE SUBUNIT 1"/>
    <property type="match status" value="1"/>
</dbReference>
<dbReference type="GO" id="GO:0016020">
    <property type="term" value="C:membrane"/>
    <property type="evidence" value="ECO:0007669"/>
    <property type="project" value="GOC"/>
</dbReference>
<dbReference type="InterPro" id="IPR029044">
    <property type="entry name" value="Nucleotide-diphossugar_trans"/>
</dbReference>
<organism evidence="5 6">
    <name type="scientific">Schumannella luteola</name>
    <dbReference type="NCBI Taxonomy" id="472059"/>
    <lineage>
        <taxon>Bacteria</taxon>
        <taxon>Bacillati</taxon>
        <taxon>Actinomycetota</taxon>
        <taxon>Actinomycetes</taxon>
        <taxon>Micrococcales</taxon>
        <taxon>Microbacteriaceae</taxon>
        <taxon>Schumannella</taxon>
    </lineage>
</organism>
<dbReference type="AlphaFoldDB" id="A0A852YJE8"/>
<dbReference type="InterPro" id="IPR001173">
    <property type="entry name" value="Glyco_trans_2-like"/>
</dbReference>
<accession>A0A852YJE8</accession>
<name>A0A852YJE8_9MICO</name>
<dbReference type="GO" id="GO:0004582">
    <property type="term" value="F:dolichyl-phosphate beta-D-mannosyltransferase activity"/>
    <property type="evidence" value="ECO:0007669"/>
    <property type="project" value="UniProtKB-EC"/>
</dbReference>
<dbReference type="Proteomes" id="UP000553888">
    <property type="component" value="Unassembled WGS sequence"/>
</dbReference>
<dbReference type="RefSeq" id="WP_179564885.1">
    <property type="nucleotide sequence ID" value="NZ_JACBZY010000001.1"/>
</dbReference>
<feature type="domain" description="Glycosyltransferase 2-like" evidence="4">
    <location>
        <begin position="5"/>
        <end position="171"/>
    </location>
</feature>
<gene>
    <name evidence="5" type="ORF">BJ979_000515</name>
</gene>
<dbReference type="SUPFAM" id="SSF53448">
    <property type="entry name" value="Nucleotide-diphospho-sugar transferases"/>
    <property type="match status" value="1"/>
</dbReference>
<sequence>MTTLICIPTYDEAENIADIVRRTLTAVPAAHILIADDDSPDGTGMIADRLALADTRVHVLHRTAKQGLGAAYTAAFSWGQRNGFDVLVEMDADGSHRPEQLPRLLDALERGADVALGSRWVTGGAVEGWPLSRRFISKGGSAYARLALGIRQRDVTGGYRAYRAAALREIGPEGTQSAGYSFQIELLFNAVKAGLRIVEVPITFADRTLGTSKMSTRIVLEAMWRVTVWGLEALPGRWARYRAGVDARRTVVVGGSADSAAAHVAIAQLAQAESAEAGSDAGAAAGAGAAASAGAVASATPAGASALTGRTAHV</sequence>
<keyword evidence="6" id="KW-1185">Reference proteome</keyword>
<dbReference type="Gene3D" id="3.90.550.10">
    <property type="entry name" value="Spore Coat Polysaccharide Biosynthesis Protein SpsA, Chain A"/>
    <property type="match status" value="1"/>
</dbReference>
<keyword evidence="2 5" id="KW-0328">Glycosyltransferase</keyword>
<evidence type="ECO:0000256" key="2">
    <source>
        <dbReference type="ARBA" id="ARBA00022676"/>
    </source>
</evidence>
<dbReference type="PANTHER" id="PTHR43398:SF1">
    <property type="entry name" value="DOLICHOL-PHOSPHATE MANNOSYLTRANSFERASE SUBUNIT 1"/>
    <property type="match status" value="1"/>
</dbReference>
<evidence type="ECO:0000313" key="6">
    <source>
        <dbReference type="Proteomes" id="UP000553888"/>
    </source>
</evidence>
<comment type="similarity">
    <text evidence="1">Belongs to the glycosyltransferase 2 family.</text>
</comment>
<keyword evidence="3 5" id="KW-0808">Transferase</keyword>
<evidence type="ECO:0000259" key="4">
    <source>
        <dbReference type="Pfam" id="PF00535"/>
    </source>
</evidence>
<evidence type="ECO:0000256" key="3">
    <source>
        <dbReference type="ARBA" id="ARBA00022679"/>
    </source>
</evidence>
<dbReference type="FunFam" id="3.90.550.10:FF:000122">
    <property type="entry name" value="Dolichol-phosphate mannosyltransferase subunit 1"/>
    <property type="match status" value="1"/>
</dbReference>
<dbReference type="GO" id="GO:0009247">
    <property type="term" value="P:glycolipid biosynthetic process"/>
    <property type="evidence" value="ECO:0007669"/>
    <property type="project" value="TreeGrafter"/>
</dbReference>